<evidence type="ECO:0000256" key="3">
    <source>
        <dbReference type="ARBA" id="ARBA00022801"/>
    </source>
</evidence>
<reference evidence="7 10" key="2">
    <citation type="submission" date="2020-01" db="EMBL/GenBank/DDBJ databases">
        <title>Insect and environment-associated Actinomycetes.</title>
        <authorList>
            <person name="Currrie C."/>
            <person name="Chevrette M."/>
            <person name="Carlson C."/>
            <person name="Stubbendieck R."/>
            <person name="Wendt-Pienkowski E."/>
        </authorList>
    </citation>
    <scope>NUCLEOTIDE SEQUENCE [LARGE SCALE GENOMIC DNA]</scope>
    <source>
        <strain evidence="7 10">SID8386</strain>
    </source>
</reference>
<dbReference type="Proteomes" id="UP000470404">
    <property type="component" value="Unassembled WGS sequence"/>
</dbReference>
<evidence type="ECO:0000313" key="9">
    <source>
        <dbReference type="Proteomes" id="UP000199137"/>
    </source>
</evidence>
<evidence type="ECO:0000256" key="4">
    <source>
        <dbReference type="SAM" id="SignalP"/>
    </source>
</evidence>
<dbReference type="GO" id="GO:0016787">
    <property type="term" value="F:hydrolase activity"/>
    <property type="evidence" value="ECO:0007669"/>
    <property type="project" value="UniProtKB-KW"/>
</dbReference>
<feature type="domain" description="AB hydrolase-1" evidence="5">
    <location>
        <begin position="76"/>
        <end position="256"/>
    </location>
</feature>
<dbReference type="STRING" id="112413.SAMN05421854_12635"/>
<evidence type="ECO:0000313" key="7">
    <source>
        <dbReference type="EMBL" id="NEC54254.1"/>
    </source>
</evidence>
<evidence type="ECO:0000256" key="1">
    <source>
        <dbReference type="ARBA" id="ARBA00010088"/>
    </source>
</evidence>
<dbReference type="Pfam" id="PF00561">
    <property type="entry name" value="Abhydrolase_1"/>
    <property type="match status" value="1"/>
</dbReference>
<dbReference type="Proteomes" id="UP000199137">
    <property type="component" value="Unassembled WGS sequence"/>
</dbReference>
<dbReference type="InterPro" id="IPR029058">
    <property type="entry name" value="AB_hydrolase_fold"/>
</dbReference>
<keyword evidence="3 7" id="KW-0378">Hydrolase</keyword>
<sequence length="475" mass="50567">MRKIMPIALAVAALAGVVSAAPASAGPLRWGACPGEPGLECSTVTVPLDYRHPEGPTIDLAVSRLSAAKPDKRRGVLLVNPGGPGLAGAHVPQLLPFPQAVRDSYDIVGFDPRGIGASAGLTCGLNDADKALATNPPYPHSSADVAKSAELAQRIAKQCTSSETAGLLPFVTTANTARDMDRIREALGEAKVSYYGESYGTYLGAVYTTLFPDRSDRVVLDSSLPPEGYDVEALRAQGMGFQQRFPDFAGFAAKHDQDYHLGATPAAVTAKYYELAERLDRKPESGFDGTAFRGFTSGDIRNDASFPELATYWHLLDTHQPLPGAAAKPAGDRGSFAVGYLGVICGDSQWPTSVRTYQRNVEIDQARYPMYGAYAANVRACAYWPAPVEQKVRITGNGPADVLMVQNLRDPATPLPGALRTRWALGSRARMVTADQGGHVAYGAGANKCLNDTTTAYLVGGNFPARDRFCPAERS</sequence>
<dbReference type="AlphaFoldDB" id="A0A1I6BEN5"/>
<evidence type="ECO:0000259" key="6">
    <source>
        <dbReference type="Pfam" id="PF08386"/>
    </source>
</evidence>
<dbReference type="InterPro" id="IPR000073">
    <property type="entry name" value="AB_hydrolase_1"/>
</dbReference>
<comment type="similarity">
    <text evidence="1">Belongs to the peptidase S33 family.</text>
</comment>
<evidence type="ECO:0000256" key="2">
    <source>
        <dbReference type="ARBA" id="ARBA00022729"/>
    </source>
</evidence>
<evidence type="ECO:0000259" key="5">
    <source>
        <dbReference type="Pfam" id="PF00561"/>
    </source>
</evidence>
<evidence type="ECO:0000313" key="10">
    <source>
        <dbReference type="Proteomes" id="UP000470404"/>
    </source>
</evidence>
<proteinExistence type="inferred from homology"/>
<dbReference type="Pfam" id="PF08386">
    <property type="entry name" value="Abhydrolase_4"/>
    <property type="match status" value="1"/>
</dbReference>
<dbReference type="Gene3D" id="3.40.50.1820">
    <property type="entry name" value="alpha/beta hydrolase"/>
    <property type="match status" value="1"/>
</dbReference>
<feature type="chain" id="PRO_5044058676" evidence="4">
    <location>
        <begin position="21"/>
        <end position="475"/>
    </location>
</feature>
<dbReference type="PANTHER" id="PTHR43248">
    <property type="entry name" value="2-SUCCINYL-6-HYDROXY-2,4-CYCLOHEXADIENE-1-CARBOXYLATE SYNTHASE"/>
    <property type="match status" value="1"/>
</dbReference>
<dbReference type="EMBL" id="FOWC01000026">
    <property type="protein sequence ID" value="SFQ79418.1"/>
    <property type="molecule type" value="Genomic_DNA"/>
</dbReference>
<gene>
    <name evidence="7" type="ORF">G3I59_01160</name>
    <name evidence="8" type="ORF">SAMN05421854_12635</name>
</gene>
<feature type="signal peptide" evidence="4">
    <location>
        <begin position="1"/>
        <end position="20"/>
    </location>
</feature>
<keyword evidence="2 4" id="KW-0732">Signal</keyword>
<evidence type="ECO:0000313" key="8">
    <source>
        <dbReference type="EMBL" id="SFQ79418.1"/>
    </source>
</evidence>
<keyword evidence="10" id="KW-1185">Reference proteome</keyword>
<name>A0A1I6BEN5_9PSEU</name>
<dbReference type="RefSeq" id="WP_067576455.1">
    <property type="nucleotide sequence ID" value="NZ_FOWC01000026.1"/>
</dbReference>
<dbReference type="InterPro" id="IPR051601">
    <property type="entry name" value="Serine_prot/Carboxylest_S33"/>
</dbReference>
<feature type="domain" description="Peptidase S33 tripeptidyl aminopeptidase-like C-terminal" evidence="6">
    <location>
        <begin position="368"/>
        <end position="470"/>
    </location>
</feature>
<protein>
    <submittedName>
        <fullName evidence="7">Alpha/beta hydrolase</fullName>
    </submittedName>
    <submittedName>
        <fullName evidence="8">TAP-like protein</fullName>
    </submittedName>
</protein>
<accession>A0A1I6BEN5</accession>
<dbReference type="PANTHER" id="PTHR43248:SF29">
    <property type="entry name" value="TRIPEPTIDYL AMINOPEPTIDASE"/>
    <property type="match status" value="1"/>
</dbReference>
<organism evidence="8 9">
    <name type="scientific">Amycolatopsis rubida</name>
    <dbReference type="NCBI Taxonomy" id="112413"/>
    <lineage>
        <taxon>Bacteria</taxon>
        <taxon>Bacillati</taxon>
        <taxon>Actinomycetota</taxon>
        <taxon>Actinomycetes</taxon>
        <taxon>Pseudonocardiales</taxon>
        <taxon>Pseudonocardiaceae</taxon>
        <taxon>Amycolatopsis</taxon>
    </lineage>
</organism>
<dbReference type="SUPFAM" id="SSF53474">
    <property type="entry name" value="alpha/beta-Hydrolases"/>
    <property type="match status" value="1"/>
</dbReference>
<reference evidence="8 9" key="1">
    <citation type="submission" date="2016-10" db="EMBL/GenBank/DDBJ databases">
        <authorList>
            <person name="de Groot N.N."/>
        </authorList>
    </citation>
    <scope>NUCLEOTIDE SEQUENCE [LARGE SCALE GENOMIC DNA]</scope>
    <source>
        <strain evidence="8 9">DSM 44637</strain>
    </source>
</reference>
<dbReference type="InterPro" id="IPR013595">
    <property type="entry name" value="Pept_S33_TAP-like_C"/>
</dbReference>
<dbReference type="OrthoDB" id="4447445at2"/>
<dbReference type="EMBL" id="JAAGNC010000007">
    <property type="protein sequence ID" value="NEC54254.1"/>
    <property type="molecule type" value="Genomic_DNA"/>
</dbReference>